<dbReference type="Proteomes" id="UP000005143">
    <property type="component" value="Unassembled WGS sequence"/>
</dbReference>
<dbReference type="GO" id="GO:0016301">
    <property type="term" value="F:kinase activity"/>
    <property type="evidence" value="ECO:0007669"/>
    <property type="project" value="UniProtKB-KW"/>
</dbReference>
<dbReference type="PROSITE" id="PS51831">
    <property type="entry name" value="HD"/>
    <property type="match status" value="1"/>
</dbReference>
<keyword evidence="9" id="KW-1185">Reference proteome</keyword>
<dbReference type="OrthoDB" id="9805041at2"/>
<comment type="caution">
    <text evidence="8">The sequence shown here is derived from an EMBL/GenBank/DDBJ whole genome shotgun (WGS) entry which is preliminary data.</text>
</comment>
<comment type="pathway">
    <text evidence="1">Purine metabolism; ppGpp biosynthesis; ppGpp from GTP: step 1/2.</text>
</comment>
<dbReference type="RefSeq" id="WP_007578537.1">
    <property type="nucleotide sequence ID" value="NZ_AGUD01000299.1"/>
</dbReference>
<dbReference type="PANTHER" id="PTHR21262">
    <property type="entry name" value="GUANOSINE-3',5'-BIS DIPHOSPHATE 3'-PYROPHOSPHOHYDROLASE"/>
    <property type="match status" value="1"/>
</dbReference>
<dbReference type="SUPFAM" id="SSF109604">
    <property type="entry name" value="HD-domain/PDEase-like"/>
    <property type="match status" value="1"/>
</dbReference>
<dbReference type="InterPro" id="IPR012675">
    <property type="entry name" value="Beta-grasp_dom_sf"/>
</dbReference>
<evidence type="ECO:0000256" key="1">
    <source>
        <dbReference type="ARBA" id="ARBA00004976"/>
    </source>
</evidence>
<dbReference type="Pfam" id="PF13291">
    <property type="entry name" value="ACT_4"/>
    <property type="match status" value="1"/>
</dbReference>
<feature type="domain" description="ACT" evidence="5">
    <location>
        <begin position="754"/>
        <end position="827"/>
    </location>
</feature>
<organism evidence="8 9">
    <name type="scientific">Patulibacter medicamentivorans</name>
    <dbReference type="NCBI Taxonomy" id="1097667"/>
    <lineage>
        <taxon>Bacteria</taxon>
        <taxon>Bacillati</taxon>
        <taxon>Actinomycetota</taxon>
        <taxon>Thermoleophilia</taxon>
        <taxon>Solirubrobacterales</taxon>
        <taxon>Patulibacteraceae</taxon>
        <taxon>Patulibacter</taxon>
    </lineage>
</organism>
<comment type="catalytic activity">
    <reaction evidence="2">
        <text>GTP + ATP = guanosine 3'-diphosphate 5'-triphosphate + AMP</text>
        <dbReference type="Rhea" id="RHEA:22088"/>
        <dbReference type="ChEBI" id="CHEBI:30616"/>
        <dbReference type="ChEBI" id="CHEBI:37565"/>
        <dbReference type="ChEBI" id="CHEBI:142410"/>
        <dbReference type="ChEBI" id="CHEBI:456215"/>
        <dbReference type="EC" id="2.7.6.5"/>
    </reaction>
</comment>
<sequence>MAERHDDRPGAVTGTVSVARDADDQRNGGGVPVTDERTRERIGLSAADLAAGHHVPTPPEPADDEAERGPEALTAEELSLRADLHAVIAEHAEPDRSPVDLERVDDAFRFACLHHRDQRRKSGEAFIAHPTEVAKICAGMRLDTDAIVAALLHDTVEDTAAELEEIETRYGSNVRLLVDGVTKLDGIQFTSRDEAQAENYRKMVVAMAADVRVILIKLADRLHNARTLEHHKRPKQLEIAKETLEVYAPIAHRLGIHAIKWELEDLAFATLHPRKYQEIKGLVNQQRGERETYVAKAGEYLGRELEAVGIDAEISGRAKHFYSIYLKMTRKGREFNEIYDLTAMRVVVDSVNDCYGAIGVIHALWKPLPRRFKDFVAMPKANMYQSLHTTVVGPEGRPLEIQIRTNDMQRTAEFGVAAHWMYKESAPERGTATARPGELAAAAGNAKEARSDGDKFSWLRAMLDTSRDNDDPAEFMDDLKVALFEDEVYVFTPKGDVKSLSRGATPVDFAYEVHTDVGHRCVGAKVNGKIVPLSYQLRSGDIVEVLTANRERGPSRDWLSLAQTSRARSKIKAWFKAAGREDSEHQGRELLQEQLRKAGLPAQRIVGSPLLADVIHEMGYKKADDFYIAVGGGKVSPKVVVNKVLKHLKEGEAADDEPAGPVEQLLRPDVARRQPTGTASSYGVTVDGVGDVMLRMAKCCRPVPGDPIVGYVSLGRGITIHRDDCQNAQQLRKDPERFVPVDWAGQHQQSFKVEIQVDGYDRHRLLEDLTRVFAETGVNIVSAVCTTTPPMVRNRFVVEVGDTKVLRSTINRLRNIDAVFDAFRITPSA</sequence>
<dbReference type="InterPro" id="IPR003607">
    <property type="entry name" value="HD/PDEase_dom"/>
</dbReference>
<dbReference type="SUPFAM" id="SSF81301">
    <property type="entry name" value="Nucleotidyltransferase"/>
    <property type="match status" value="1"/>
</dbReference>
<dbReference type="Pfam" id="PF04607">
    <property type="entry name" value="RelA_SpoT"/>
    <property type="match status" value="1"/>
</dbReference>
<dbReference type="InterPro" id="IPR045865">
    <property type="entry name" value="ACT-like_dom_sf"/>
</dbReference>
<dbReference type="FunFam" id="1.10.3210.10:FF:000001">
    <property type="entry name" value="GTP pyrophosphokinase RelA"/>
    <property type="match status" value="1"/>
</dbReference>
<comment type="similarity">
    <text evidence="3">Belongs to the relA/spoT family.</text>
</comment>
<dbReference type="CDD" id="cd05399">
    <property type="entry name" value="NT_Rel-Spo_like"/>
    <property type="match status" value="1"/>
</dbReference>
<dbReference type="InterPro" id="IPR007685">
    <property type="entry name" value="RelA_SpoT"/>
</dbReference>
<dbReference type="FunFam" id="3.30.460.10:FF:000001">
    <property type="entry name" value="GTP pyrophosphokinase RelA"/>
    <property type="match status" value="1"/>
</dbReference>
<dbReference type="PROSITE" id="PS51880">
    <property type="entry name" value="TGS"/>
    <property type="match status" value="1"/>
</dbReference>
<dbReference type="GO" id="GO:0005886">
    <property type="term" value="C:plasma membrane"/>
    <property type="evidence" value="ECO:0007669"/>
    <property type="project" value="TreeGrafter"/>
</dbReference>
<evidence type="ECO:0000259" key="5">
    <source>
        <dbReference type="PROSITE" id="PS51671"/>
    </source>
</evidence>
<dbReference type="SUPFAM" id="SSF81271">
    <property type="entry name" value="TGS-like"/>
    <property type="match status" value="1"/>
</dbReference>
<accession>H0EAX3</accession>
<dbReference type="Gene3D" id="3.30.460.10">
    <property type="entry name" value="Beta Polymerase, domain 2"/>
    <property type="match status" value="1"/>
</dbReference>
<gene>
    <name evidence="8" type="ORF">PAI11_39980</name>
</gene>
<dbReference type="InterPro" id="IPR045600">
    <property type="entry name" value="RelA/SpoT_AH_RIS"/>
</dbReference>
<comment type="function">
    <text evidence="3">In eubacteria ppGpp (guanosine 3'-diphosphate 5'-diphosphate) is a mediator of the stringent response that coordinates a variety of cellular activities in response to changes in nutritional abundance.</text>
</comment>
<dbReference type="EC" id="2.7.6.5" evidence="8"/>
<feature type="region of interest" description="Disordered" evidence="4">
    <location>
        <begin position="1"/>
        <end position="70"/>
    </location>
</feature>
<dbReference type="CDD" id="cd00077">
    <property type="entry name" value="HDc"/>
    <property type="match status" value="1"/>
</dbReference>
<evidence type="ECO:0000313" key="9">
    <source>
        <dbReference type="Proteomes" id="UP000005143"/>
    </source>
</evidence>
<dbReference type="SMART" id="SM00954">
    <property type="entry name" value="RelA_SpoT"/>
    <property type="match status" value="1"/>
</dbReference>
<evidence type="ECO:0000259" key="7">
    <source>
        <dbReference type="PROSITE" id="PS51880"/>
    </source>
</evidence>
<dbReference type="PATRIC" id="fig|1097667.3.peg.3962"/>
<dbReference type="EMBL" id="AGUD01000299">
    <property type="protein sequence ID" value="EHN09191.1"/>
    <property type="molecule type" value="Genomic_DNA"/>
</dbReference>
<dbReference type="Pfam" id="PF13328">
    <property type="entry name" value="HD_4"/>
    <property type="match status" value="1"/>
</dbReference>
<dbReference type="Pfam" id="PF19296">
    <property type="entry name" value="RelA_AH_RIS"/>
    <property type="match status" value="1"/>
</dbReference>
<evidence type="ECO:0000256" key="4">
    <source>
        <dbReference type="SAM" id="MobiDB-lite"/>
    </source>
</evidence>
<dbReference type="PANTHER" id="PTHR21262:SF31">
    <property type="entry name" value="GTP PYROPHOSPHOKINASE"/>
    <property type="match status" value="1"/>
</dbReference>
<dbReference type="GO" id="GO:0015970">
    <property type="term" value="P:guanosine tetraphosphate biosynthetic process"/>
    <property type="evidence" value="ECO:0007669"/>
    <property type="project" value="UniProtKB-UniPathway"/>
</dbReference>
<dbReference type="InterPro" id="IPR043519">
    <property type="entry name" value="NT_sf"/>
</dbReference>
<dbReference type="SUPFAM" id="SSF55021">
    <property type="entry name" value="ACT-like"/>
    <property type="match status" value="1"/>
</dbReference>
<dbReference type="UniPathway" id="UPA00908">
    <property type="reaction ID" value="UER00884"/>
</dbReference>
<keyword evidence="8" id="KW-0808">Transferase</keyword>
<dbReference type="InterPro" id="IPR004095">
    <property type="entry name" value="TGS"/>
</dbReference>
<dbReference type="Gene3D" id="3.10.20.30">
    <property type="match status" value="1"/>
</dbReference>
<feature type="domain" description="HD" evidence="6">
    <location>
        <begin position="126"/>
        <end position="225"/>
    </location>
</feature>
<dbReference type="InterPro" id="IPR004811">
    <property type="entry name" value="RelA/Spo_fam"/>
</dbReference>
<dbReference type="Gene3D" id="1.10.3210.10">
    <property type="entry name" value="Hypothetical protein af1432"/>
    <property type="match status" value="1"/>
</dbReference>
<dbReference type="GO" id="GO:0008728">
    <property type="term" value="F:GTP diphosphokinase activity"/>
    <property type="evidence" value="ECO:0007669"/>
    <property type="project" value="UniProtKB-EC"/>
</dbReference>
<dbReference type="FunFam" id="3.10.20.30:FF:000002">
    <property type="entry name" value="GTP pyrophosphokinase (RelA/SpoT)"/>
    <property type="match status" value="1"/>
</dbReference>
<reference evidence="8 9" key="1">
    <citation type="journal article" date="2013" name="Biodegradation">
        <title>Quantitative proteomic analysis of ibuprofen-degrading Patulibacter sp. strain I11.</title>
        <authorList>
            <person name="Almeida B."/>
            <person name="Kjeldal H."/>
            <person name="Lolas I."/>
            <person name="Knudsen A.D."/>
            <person name="Carvalho G."/>
            <person name="Nielsen K.L."/>
            <person name="Barreto Crespo M.T."/>
            <person name="Stensballe A."/>
            <person name="Nielsen J.L."/>
        </authorList>
    </citation>
    <scope>NUCLEOTIDE SEQUENCE [LARGE SCALE GENOMIC DNA]</scope>
    <source>
        <strain evidence="8 9">I11</strain>
    </source>
</reference>
<dbReference type="CDD" id="cd01668">
    <property type="entry name" value="TGS_RSH"/>
    <property type="match status" value="1"/>
</dbReference>
<name>H0EAX3_9ACTN</name>
<dbReference type="InterPro" id="IPR002912">
    <property type="entry name" value="ACT_dom"/>
</dbReference>
<dbReference type="InterPro" id="IPR033655">
    <property type="entry name" value="TGS_RelA/SpoT"/>
</dbReference>
<protein>
    <submittedName>
        <fullName evidence="8">GTP pyrophosphokinase</fullName>
        <ecNumber evidence="8">2.7.6.5</ecNumber>
    </submittedName>
</protein>
<dbReference type="InterPro" id="IPR012676">
    <property type="entry name" value="TGS-like"/>
</dbReference>
<dbReference type="PROSITE" id="PS51671">
    <property type="entry name" value="ACT"/>
    <property type="match status" value="1"/>
</dbReference>
<evidence type="ECO:0000259" key="6">
    <source>
        <dbReference type="PROSITE" id="PS51831"/>
    </source>
</evidence>
<dbReference type="NCBIfam" id="TIGR00691">
    <property type="entry name" value="spoT_relA"/>
    <property type="match status" value="1"/>
</dbReference>
<evidence type="ECO:0000256" key="2">
    <source>
        <dbReference type="ARBA" id="ARBA00048244"/>
    </source>
</evidence>
<dbReference type="Pfam" id="PF02824">
    <property type="entry name" value="TGS"/>
    <property type="match status" value="1"/>
</dbReference>
<keyword evidence="8" id="KW-0418">Kinase</keyword>
<evidence type="ECO:0000256" key="3">
    <source>
        <dbReference type="RuleBase" id="RU003847"/>
    </source>
</evidence>
<proteinExistence type="inferred from homology"/>
<dbReference type="SMART" id="SM00471">
    <property type="entry name" value="HDc"/>
    <property type="match status" value="1"/>
</dbReference>
<dbReference type="Gene3D" id="3.30.70.260">
    <property type="match status" value="1"/>
</dbReference>
<evidence type="ECO:0000313" key="8">
    <source>
        <dbReference type="EMBL" id="EHN09191.1"/>
    </source>
</evidence>
<feature type="domain" description="TGS" evidence="7">
    <location>
        <begin position="486"/>
        <end position="547"/>
    </location>
</feature>
<dbReference type="AlphaFoldDB" id="H0EAX3"/>
<dbReference type="InterPro" id="IPR006674">
    <property type="entry name" value="HD_domain"/>
</dbReference>
<dbReference type="CDD" id="cd04876">
    <property type="entry name" value="ACT_RelA-SpoT"/>
    <property type="match status" value="1"/>
</dbReference>